<proteinExistence type="inferred from homology"/>
<feature type="domain" description="Nucleotidyl transferase" evidence="10">
    <location>
        <begin position="96"/>
        <end position="364"/>
    </location>
</feature>
<dbReference type="InterPro" id="IPR005835">
    <property type="entry name" value="NTP_transferase_dom"/>
</dbReference>
<dbReference type="SUPFAM" id="SSF53448">
    <property type="entry name" value="Nucleotide-diphospho-sugar transferases"/>
    <property type="match status" value="1"/>
</dbReference>
<dbReference type="Proteomes" id="UP001055712">
    <property type="component" value="Unassembled WGS sequence"/>
</dbReference>
<reference evidence="11" key="1">
    <citation type="journal article" date="2019" name="Plant J.">
        <title>Chlorella vulgaris genome assembly and annotation reveals the molecular basis for metabolic acclimation to high light conditions.</title>
        <authorList>
            <person name="Cecchin M."/>
            <person name="Marcolungo L."/>
            <person name="Rossato M."/>
            <person name="Girolomoni L."/>
            <person name="Cosentino E."/>
            <person name="Cuine S."/>
            <person name="Li-Beisson Y."/>
            <person name="Delledonne M."/>
            <person name="Ballottari M."/>
        </authorList>
    </citation>
    <scope>NUCLEOTIDE SEQUENCE</scope>
    <source>
        <strain evidence="11">211/11P</strain>
    </source>
</reference>
<feature type="compositionally biased region" description="Polar residues" evidence="9">
    <location>
        <begin position="23"/>
        <end position="34"/>
    </location>
</feature>
<dbReference type="EMBL" id="SIDB01000011">
    <property type="protein sequence ID" value="KAI3426196.1"/>
    <property type="molecule type" value="Genomic_DNA"/>
</dbReference>
<feature type="region of interest" description="Disordered" evidence="9">
    <location>
        <begin position="1"/>
        <end position="89"/>
    </location>
</feature>
<evidence type="ECO:0000256" key="2">
    <source>
        <dbReference type="ARBA" id="ARBA00010443"/>
    </source>
</evidence>
<evidence type="ECO:0000256" key="7">
    <source>
        <dbReference type="ARBA" id="ARBA00022741"/>
    </source>
</evidence>
<dbReference type="Pfam" id="PF00483">
    <property type="entry name" value="NTP_transferase"/>
    <property type="match status" value="1"/>
</dbReference>
<evidence type="ECO:0000256" key="3">
    <source>
        <dbReference type="ARBA" id="ARBA00012460"/>
    </source>
</evidence>
<feature type="compositionally biased region" description="Low complexity" evidence="9">
    <location>
        <begin position="52"/>
        <end position="69"/>
    </location>
</feature>
<sequence length="518" mass="56465">MQSLSLTTLAPLPQRARVARRSQAPSSIVCQTPGQFAGRPEEPSASSRWSGAPSAQAAPQQQAQAAAPSIQEPVERNSSHSLPQISKEEMSRTVRGVVLAGGETKNPLTKYRAMPAVPLGSSLLMVDVPLNNCLQAGINKIYVLTQFQSHMLNSHIASCYPPRKFGKPDQQSWVDVLAAQQTVTEREWYRGSADAIRKNLGELKDQDKGITPACDYVILSGSAVYNMDFSRVVAFHREKNADITICMHTCDEALARTKGIARVHPSSGKVMKFMEKPSGGDLSSLRREDAAAAPDNEFLANMGIYVFKREALFSLMDRPQTAHIGHHVIPNALAQEMKVYAFEHDGYWHDVSSLKDFFETNLDLACPDALMGQIDDMSARRSSSLPPAMMHDVELDRVIVGDGSVLVGCKISNSVLGDASYVGRGTIIENALLLGNGAWMSESNRKEAIEKGEQIYGVGENCFLRRCVVDENAIIGNNCQIINMGGVVEADRSDCGYMIQDGIVVIMRNAVIPDGVVI</sequence>
<protein>
    <recommendedName>
        <fullName evidence="3">glucose-1-phosphate adenylyltransferase</fullName>
        <ecNumber evidence="3">2.7.7.27</ecNumber>
    </recommendedName>
</protein>
<gene>
    <name evidence="11" type="ORF">D9Q98_008573</name>
</gene>
<evidence type="ECO:0000313" key="12">
    <source>
        <dbReference type="Proteomes" id="UP001055712"/>
    </source>
</evidence>
<dbReference type="GO" id="GO:0008878">
    <property type="term" value="F:glucose-1-phosphate adenylyltransferase activity"/>
    <property type="evidence" value="ECO:0007669"/>
    <property type="project" value="UniProtKB-EC"/>
</dbReference>
<comment type="catalytic activity">
    <reaction evidence="1">
        <text>alpha-D-glucose 1-phosphate + ATP + H(+) = ADP-alpha-D-glucose + diphosphate</text>
        <dbReference type="Rhea" id="RHEA:12120"/>
        <dbReference type="ChEBI" id="CHEBI:15378"/>
        <dbReference type="ChEBI" id="CHEBI:30616"/>
        <dbReference type="ChEBI" id="CHEBI:33019"/>
        <dbReference type="ChEBI" id="CHEBI:57498"/>
        <dbReference type="ChEBI" id="CHEBI:58601"/>
        <dbReference type="EC" id="2.7.7.27"/>
    </reaction>
</comment>
<evidence type="ECO:0000256" key="6">
    <source>
        <dbReference type="ARBA" id="ARBA00022695"/>
    </source>
</evidence>
<dbReference type="InterPro" id="IPR005836">
    <property type="entry name" value="ADP_Glu_pyroP_CS"/>
</dbReference>
<keyword evidence="7" id="KW-0547">Nucleotide-binding</keyword>
<keyword evidence="5" id="KW-0808">Transferase</keyword>
<keyword evidence="6" id="KW-0548">Nucleotidyltransferase</keyword>
<dbReference type="PANTHER" id="PTHR43523:SF12">
    <property type="entry name" value="GLUCOSE-1-PHOSPHATE ADENYLYLTRANSFERASE LARGE SUBUNIT 1, CHLOROPLASTIC-RELATED"/>
    <property type="match status" value="1"/>
</dbReference>
<dbReference type="GO" id="GO:0005978">
    <property type="term" value="P:glycogen biosynthetic process"/>
    <property type="evidence" value="ECO:0007669"/>
    <property type="project" value="InterPro"/>
</dbReference>
<accession>A0A9D4YU80</accession>
<reference evidence="11" key="2">
    <citation type="submission" date="2020-11" db="EMBL/GenBank/DDBJ databases">
        <authorList>
            <person name="Cecchin M."/>
            <person name="Marcolungo L."/>
            <person name="Rossato M."/>
            <person name="Girolomoni L."/>
            <person name="Cosentino E."/>
            <person name="Cuine S."/>
            <person name="Li-Beisson Y."/>
            <person name="Delledonne M."/>
            <person name="Ballottari M."/>
        </authorList>
    </citation>
    <scope>NUCLEOTIDE SEQUENCE</scope>
    <source>
        <strain evidence="11">211/11P</strain>
        <tissue evidence="11">Whole cell</tissue>
    </source>
</reference>
<dbReference type="Pfam" id="PF25247">
    <property type="entry name" value="LbH_GLGC"/>
    <property type="match status" value="1"/>
</dbReference>
<evidence type="ECO:0000256" key="5">
    <source>
        <dbReference type="ARBA" id="ARBA00022679"/>
    </source>
</evidence>
<dbReference type="InterPro" id="IPR029044">
    <property type="entry name" value="Nucleotide-diphossugar_trans"/>
</dbReference>
<dbReference type="SUPFAM" id="SSF51161">
    <property type="entry name" value="Trimeric LpxA-like enzymes"/>
    <property type="match status" value="1"/>
</dbReference>
<dbReference type="GO" id="GO:0005524">
    <property type="term" value="F:ATP binding"/>
    <property type="evidence" value="ECO:0007669"/>
    <property type="project" value="UniProtKB-KW"/>
</dbReference>
<evidence type="ECO:0000256" key="1">
    <source>
        <dbReference type="ARBA" id="ARBA00000956"/>
    </source>
</evidence>
<evidence type="ECO:0000256" key="4">
    <source>
        <dbReference type="ARBA" id="ARBA00022533"/>
    </source>
</evidence>
<name>A0A9D4YU80_CHLVU</name>
<keyword evidence="12" id="KW-1185">Reference proteome</keyword>
<dbReference type="OrthoDB" id="424572at2759"/>
<dbReference type="Gene3D" id="3.90.550.10">
    <property type="entry name" value="Spore Coat Polysaccharide Biosynthesis Protein SpsA, Chain A"/>
    <property type="match status" value="1"/>
</dbReference>
<evidence type="ECO:0000313" key="11">
    <source>
        <dbReference type="EMBL" id="KAI3426196.1"/>
    </source>
</evidence>
<dbReference type="PROSITE" id="PS00809">
    <property type="entry name" value="ADP_GLC_PYROPHOSPH_2"/>
    <property type="match status" value="1"/>
</dbReference>
<dbReference type="Gene3D" id="2.160.10.10">
    <property type="entry name" value="Hexapeptide repeat proteins"/>
    <property type="match status" value="1"/>
</dbReference>
<keyword evidence="8" id="KW-0067">ATP-binding</keyword>
<evidence type="ECO:0000256" key="9">
    <source>
        <dbReference type="SAM" id="MobiDB-lite"/>
    </source>
</evidence>
<comment type="caution">
    <text evidence="11">The sequence shown here is derived from an EMBL/GenBank/DDBJ whole genome shotgun (WGS) entry which is preliminary data.</text>
</comment>
<dbReference type="PANTHER" id="PTHR43523">
    <property type="entry name" value="GLUCOSE-1-PHOSPHATE ADENYLYLTRANSFERASE-RELATED"/>
    <property type="match status" value="1"/>
</dbReference>
<organism evidence="11 12">
    <name type="scientific">Chlorella vulgaris</name>
    <name type="common">Green alga</name>
    <dbReference type="NCBI Taxonomy" id="3077"/>
    <lineage>
        <taxon>Eukaryota</taxon>
        <taxon>Viridiplantae</taxon>
        <taxon>Chlorophyta</taxon>
        <taxon>core chlorophytes</taxon>
        <taxon>Trebouxiophyceae</taxon>
        <taxon>Chlorellales</taxon>
        <taxon>Chlorellaceae</taxon>
        <taxon>Chlorella clade</taxon>
        <taxon>Chlorella</taxon>
    </lineage>
</organism>
<comment type="similarity">
    <text evidence="2">Belongs to the bacterial/plant glucose-1-phosphate adenylyltransferase family.</text>
</comment>
<evidence type="ECO:0000256" key="8">
    <source>
        <dbReference type="ARBA" id="ARBA00022840"/>
    </source>
</evidence>
<keyword evidence="4" id="KW-0021">Allosteric enzyme</keyword>
<dbReference type="CDD" id="cd04651">
    <property type="entry name" value="LbH_G1P_AT_C"/>
    <property type="match status" value="1"/>
</dbReference>
<dbReference type="InterPro" id="IPR011004">
    <property type="entry name" value="Trimer_LpxA-like_sf"/>
</dbReference>
<evidence type="ECO:0000259" key="10">
    <source>
        <dbReference type="Pfam" id="PF00483"/>
    </source>
</evidence>
<dbReference type="InterPro" id="IPR011831">
    <property type="entry name" value="ADP-Glc_PPase"/>
</dbReference>
<dbReference type="AlphaFoldDB" id="A0A9D4YU80"/>
<dbReference type="EC" id="2.7.7.27" evidence="3"/>